<dbReference type="InterPro" id="IPR002068">
    <property type="entry name" value="A-crystallin/Hsp20_dom"/>
</dbReference>
<name>A0AAP0DF44_9ASTR</name>
<evidence type="ECO:0000256" key="2">
    <source>
        <dbReference type="RuleBase" id="RU003616"/>
    </source>
</evidence>
<dbReference type="InterPro" id="IPR008978">
    <property type="entry name" value="HSP20-like_chaperone"/>
</dbReference>
<dbReference type="SUPFAM" id="SSF49764">
    <property type="entry name" value="HSP20-like chaperones"/>
    <property type="match status" value="1"/>
</dbReference>
<evidence type="ECO:0000313" key="4">
    <source>
        <dbReference type="EMBL" id="KAK9071823.1"/>
    </source>
</evidence>
<accession>A0AAP0DF44</accession>
<sequence>MATPNGSHLDWADQVPIAAAPLNSVPYTGPLPDQPQQDDVNLPIKSPPAMVFLPQQTTEKELNDLLSVSKNGVAVSGSAADGQVGPLMGSFDIFESDDGYLFRVALPGVEKNEKFKCDIETDGIITIQGITITGEKKVRAHNMVFEMHTQNLCPSGDFSVSFQLPAHVDPSTLEQILDNGVLEGVIKKKPAS</sequence>
<keyword evidence="5" id="KW-1185">Reference proteome</keyword>
<evidence type="ECO:0000256" key="1">
    <source>
        <dbReference type="PROSITE-ProRule" id="PRU00285"/>
    </source>
</evidence>
<dbReference type="EMBL" id="JBCNJP010000010">
    <property type="protein sequence ID" value="KAK9071823.1"/>
    <property type="molecule type" value="Genomic_DNA"/>
</dbReference>
<dbReference type="Proteomes" id="UP001408789">
    <property type="component" value="Unassembled WGS sequence"/>
</dbReference>
<dbReference type="Pfam" id="PF00011">
    <property type="entry name" value="HSP20"/>
    <property type="match status" value="1"/>
</dbReference>
<protein>
    <recommendedName>
        <fullName evidence="3">SHSP domain-containing protein</fullName>
    </recommendedName>
</protein>
<dbReference type="AlphaFoldDB" id="A0AAP0DF44"/>
<dbReference type="InterPro" id="IPR039321">
    <property type="entry name" value="IDM2/3-like"/>
</dbReference>
<dbReference type="CDD" id="cd06464">
    <property type="entry name" value="ACD_sHsps-like"/>
    <property type="match status" value="1"/>
</dbReference>
<organism evidence="4 5">
    <name type="scientific">Deinandra increscens subsp. villosa</name>
    <dbReference type="NCBI Taxonomy" id="3103831"/>
    <lineage>
        <taxon>Eukaryota</taxon>
        <taxon>Viridiplantae</taxon>
        <taxon>Streptophyta</taxon>
        <taxon>Embryophyta</taxon>
        <taxon>Tracheophyta</taxon>
        <taxon>Spermatophyta</taxon>
        <taxon>Magnoliopsida</taxon>
        <taxon>eudicotyledons</taxon>
        <taxon>Gunneridae</taxon>
        <taxon>Pentapetalae</taxon>
        <taxon>asterids</taxon>
        <taxon>campanulids</taxon>
        <taxon>Asterales</taxon>
        <taxon>Asteraceae</taxon>
        <taxon>Asteroideae</taxon>
        <taxon>Heliantheae alliance</taxon>
        <taxon>Madieae</taxon>
        <taxon>Madiinae</taxon>
        <taxon>Deinandra</taxon>
    </lineage>
</organism>
<comment type="similarity">
    <text evidence="1 2">Belongs to the small heat shock protein (HSP20) family.</text>
</comment>
<dbReference type="GO" id="GO:0005634">
    <property type="term" value="C:nucleus"/>
    <property type="evidence" value="ECO:0007669"/>
    <property type="project" value="TreeGrafter"/>
</dbReference>
<evidence type="ECO:0000259" key="3">
    <source>
        <dbReference type="PROSITE" id="PS01031"/>
    </source>
</evidence>
<dbReference type="PANTHER" id="PTHR34661">
    <property type="entry name" value="INCREASED DNA METHYLATION 3"/>
    <property type="match status" value="1"/>
</dbReference>
<proteinExistence type="inferred from homology"/>
<gene>
    <name evidence="4" type="ORF">SSX86_008252</name>
</gene>
<dbReference type="PANTHER" id="PTHR34661:SF8">
    <property type="entry name" value="ALPHA-CRYSTALLIN DOMAIN-CONTAINING PROTEIN 22.3"/>
    <property type="match status" value="1"/>
</dbReference>
<reference evidence="4 5" key="1">
    <citation type="submission" date="2024-04" db="EMBL/GenBank/DDBJ databases">
        <title>The reference genome of an endangered Asteraceae, Deinandra increscens subsp. villosa, native to the Central Coast of California.</title>
        <authorList>
            <person name="Guilliams M."/>
            <person name="Hasenstab-Lehman K."/>
            <person name="Meyer R."/>
            <person name="Mcevoy S."/>
        </authorList>
    </citation>
    <scope>NUCLEOTIDE SEQUENCE [LARGE SCALE GENOMIC DNA]</scope>
    <source>
        <tissue evidence="4">Leaf</tissue>
    </source>
</reference>
<feature type="domain" description="SHSP" evidence="3">
    <location>
        <begin position="82"/>
        <end position="192"/>
    </location>
</feature>
<evidence type="ECO:0000313" key="5">
    <source>
        <dbReference type="Proteomes" id="UP001408789"/>
    </source>
</evidence>
<dbReference type="Gene3D" id="2.60.40.790">
    <property type="match status" value="1"/>
</dbReference>
<comment type="caution">
    <text evidence="4">The sequence shown here is derived from an EMBL/GenBank/DDBJ whole genome shotgun (WGS) entry which is preliminary data.</text>
</comment>
<dbReference type="PROSITE" id="PS01031">
    <property type="entry name" value="SHSP"/>
    <property type="match status" value="1"/>
</dbReference>